<comment type="function">
    <text evidence="6">Required for the induction the katG gene for catalase. Involved in the response to hydrogen peroxide.</text>
</comment>
<keyword evidence="3" id="KW-0238">DNA-binding</keyword>
<dbReference type="Pfam" id="PF03466">
    <property type="entry name" value="LysR_substrate"/>
    <property type="match status" value="1"/>
</dbReference>
<dbReference type="Proteomes" id="UP000062255">
    <property type="component" value="Chromosome"/>
</dbReference>
<evidence type="ECO:0000256" key="7">
    <source>
        <dbReference type="SAM" id="MobiDB-lite"/>
    </source>
</evidence>
<evidence type="ECO:0000313" key="10">
    <source>
        <dbReference type="Proteomes" id="UP000062255"/>
    </source>
</evidence>
<dbReference type="InterPro" id="IPR036390">
    <property type="entry name" value="WH_DNA-bd_sf"/>
</dbReference>
<dbReference type="CDD" id="cd05466">
    <property type="entry name" value="PBP2_LTTR_substrate"/>
    <property type="match status" value="1"/>
</dbReference>
<dbReference type="KEGG" id="mgo:AFA91_20425"/>
<accession>A0A0K0XGI8</accession>
<dbReference type="AlphaFoldDB" id="A0A0K0XGI8"/>
<evidence type="ECO:0000256" key="2">
    <source>
        <dbReference type="ARBA" id="ARBA00023015"/>
    </source>
</evidence>
<organism evidence="9 10">
    <name type="scientific">Mycolicibacterium goodii</name>
    <name type="common">Mycobacterium goodii</name>
    <dbReference type="NCBI Taxonomy" id="134601"/>
    <lineage>
        <taxon>Bacteria</taxon>
        <taxon>Bacillati</taxon>
        <taxon>Actinomycetota</taxon>
        <taxon>Actinomycetes</taxon>
        <taxon>Mycobacteriales</taxon>
        <taxon>Mycobacteriaceae</taxon>
        <taxon>Mycolicibacterium</taxon>
    </lineage>
</organism>
<dbReference type="Gene3D" id="3.40.190.10">
    <property type="entry name" value="Periplasmic binding protein-like II"/>
    <property type="match status" value="2"/>
</dbReference>
<dbReference type="InterPro" id="IPR050950">
    <property type="entry name" value="HTH-type_LysR_regulators"/>
</dbReference>
<evidence type="ECO:0000259" key="8">
    <source>
        <dbReference type="PROSITE" id="PS50931"/>
    </source>
</evidence>
<dbReference type="InterPro" id="IPR000847">
    <property type="entry name" value="LysR_HTH_N"/>
</dbReference>
<keyword evidence="2" id="KW-0805">Transcription regulation</keyword>
<dbReference type="PATRIC" id="fig|134601.6.peg.4223"/>
<dbReference type="FunFam" id="1.10.10.10:FF:000001">
    <property type="entry name" value="LysR family transcriptional regulator"/>
    <property type="match status" value="1"/>
</dbReference>
<dbReference type="PROSITE" id="PS50931">
    <property type="entry name" value="HTH_LYSR"/>
    <property type="match status" value="1"/>
</dbReference>
<feature type="domain" description="HTH lysR-type" evidence="8">
    <location>
        <begin position="1"/>
        <end position="58"/>
    </location>
</feature>
<dbReference type="GO" id="GO:0003700">
    <property type="term" value="F:DNA-binding transcription factor activity"/>
    <property type="evidence" value="ECO:0007669"/>
    <property type="project" value="InterPro"/>
</dbReference>
<dbReference type="InterPro" id="IPR036388">
    <property type="entry name" value="WH-like_DNA-bd_sf"/>
</dbReference>
<dbReference type="GO" id="GO:0003677">
    <property type="term" value="F:DNA binding"/>
    <property type="evidence" value="ECO:0007669"/>
    <property type="project" value="UniProtKB-KW"/>
</dbReference>
<evidence type="ECO:0000256" key="4">
    <source>
        <dbReference type="ARBA" id="ARBA00023163"/>
    </source>
</evidence>
<evidence type="ECO:0000313" key="9">
    <source>
        <dbReference type="EMBL" id="AKS36501.1"/>
    </source>
</evidence>
<evidence type="ECO:0000256" key="1">
    <source>
        <dbReference type="ARBA" id="ARBA00009437"/>
    </source>
</evidence>
<evidence type="ECO:0000256" key="3">
    <source>
        <dbReference type="ARBA" id="ARBA00023125"/>
    </source>
</evidence>
<name>A0A0K0XGI8_MYCGD</name>
<evidence type="ECO:0000256" key="5">
    <source>
        <dbReference type="ARBA" id="ARBA00040885"/>
    </source>
</evidence>
<dbReference type="PANTHER" id="PTHR30419">
    <property type="entry name" value="HTH-TYPE TRANSCRIPTIONAL REGULATOR YBHD"/>
    <property type="match status" value="1"/>
</dbReference>
<dbReference type="Pfam" id="PF00126">
    <property type="entry name" value="HTH_1"/>
    <property type="match status" value="1"/>
</dbReference>
<dbReference type="InterPro" id="IPR005119">
    <property type="entry name" value="LysR_subst-bd"/>
</dbReference>
<dbReference type="EMBL" id="CP012150">
    <property type="protein sequence ID" value="AKS36501.1"/>
    <property type="molecule type" value="Genomic_DNA"/>
</dbReference>
<gene>
    <name evidence="9" type="ORF">AFA91_20425</name>
</gene>
<sequence>MHLDWLTSFLAVARHRSFLAAAQQLGRVQSRVSEHVAKLERELGVVLVDRAVRPVRLTVAGEIFLGRAKDVLATLDSARAEMAALRGTTYGTVRLACMSSAAGEFASRLIDRFGKVEHNIDVQVLEGPTSTLPEMLQRHEADLAILPQAYVANFPELQSVSLWDEPLRVLVPPAHRLASMCSVPLGELAGEAVVTPGSGDGARGLSPEIAAMFAAADVQVGAGRRVASPHTLVSMVRSGLGVGVLSELAVRLTGADGVVVLPFEDSSAVRHTVLAWPRERRNAEAVQRFSDFVVSAKLPDGTVRSGASGRGPASDRSST</sequence>
<dbReference type="OrthoDB" id="9789529at2"/>
<protein>
    <recommendedName>
        <fullName evidence="5">Probable hydrogen peroxide-inducible genes activator</fullName>
    </recommendedName>
</protein>
<evidence type="ECO:0000256" key="6">
    <source>
        <dbReference type="ARBA" id="ARBA00056658"/>
    </source>
</evidence>
<feature type="region of interest" description="Disordered" evidence="7">
    <location>
        <begin position="299"/>
        <end position="319"/>
    </location>
</feature>
<dbReference type="GO" id="GO:0005829">
    <property type="term" value="C:cytosol"/>
    <property type="evidence" value="ECO:0007669"/>
    <property type="project" value="TreeGrafter"/>
</dbReference>
<dbReference type="SUPFAM" id="SSF53850">
    <property type="entry name" value="Periplasmic binding protein-like II"/>
    <property type="match status" value="1"/>
</dbReference>
<comment type="similarity">
    <text evidence="1">Belongs to the LysR transcriptional regulatory family.</text>
</comment>
<keyword evidence="4" id="KW-0804">Transcription</keyword>
<reference evidence="9 10" key="1">
    <citation type="submission" date="2015-07" db="EMBL/GenBank/DDBJ databases">
        <title>Complete genome sequence of Mycobacterium goodii X7B, a facultative thermophilic biodesulfurizing bacterium.</title>
        <authorList>
            <person name="Yu B."/>
            <person name="Li F."/>
            <person name="Xu P."/>
        </authorList>
    </citation>
    <scope>NUCLEOTIDE SEQUENCE [LARGE SCALE GENOMIC DNA]</scope>
    <source>
        <strain evidence="9 10">X7B</strain>
    </source>
</reference>
<dbReference type="RefSeq" id="WP_049748902.1">
    <property type="nucleotide sequence ID" value="NZ_CP012150.1"/>
</dbReference>
<dbReference type="Gene3D" id="1.10.10.10">
    <property type="entry name" value="Winged helix-like DNA-binding domain superfamily/Winged helix DNA-binding domain"/>
    <property type="match status" value="1"/>
</dbReference>
<proteinExistence type="inferred from homology"/>
<dbReference type="STRING" id="134601.AFA91_20425"/>
<dbReference type="SUPFAM" id="SSF46785">
    <property type="entry name" value="Winged helix' DNA-binding domain"/>
    <property type="match status" value="1"/>
</dbReference>